<keyword evidence="8 14" id="KW-0472">Membrane</keyword>
<feature type="transmembrane region" description="Helical" evidence="14">
    <location>
        <begin position="83"/>
        <end position="106"/>
    </location>
</feature>
<feature type="transmembrane region" description="Helical" evidence="14">
    <location>
        <begin position="881"/>
        <end position="903"/>
    </location>
</feature>
<dbReference type="Proteomes" id="UP001497392">
    <property type="component" value="Unassembled WGS sequence"/>
</dbReference>
<comment type="subcellular location">
    <subcellularLocation>
        <location evidence="1">Cell membrane</location>
        <topology evidence="1">Multi-pass membrane protein</topology>
    </subcellularLocation>
</comment>
<protein>
    <submittedName>
        <fullName evidence="15">G5332 protein</fullName>
    </submittedName>
</protein>
<evidence type="ECO:0000313" key="16">
    <source>
        <dbReference type="Proteomes" id="UP001497392"/>
    </source>
</evidence>
<keyword evidence="10" id="KW-0325">Glycoprotein</keyword>
<keyword evidence="3" id="KW-0813">Transport</keyword>
<feature type="transmembrane region" description="Helical" evidence="14">
    <location>
        <begin position="692"/>
        <end position="710"/>
    </location>
</feature>
<sequence>MLNGRGKLPYFPRGIWIVIVGSLLSYGVCAQNSADGSSSNAVCTKAGWKSVPFFGAAVSSSEFQPQDLSVSSPYYRGPVERRAIPTGILVALSLVLLISFVLWRVLRCLCICCCRCCCVKPAPYPEEILGTTRQAIIKAIIVLLSLGVCACCAYGMSQIDPQLVSKGLSVINNLKDYMQTVLDTADSIVNGVDGVDALLDQVETVLNVDVNVTDISNGITCIAPFVQDLQPSTCLSYLLDVQHQIGDIIEPSLSFLSDNFTALVATEAPALTTGAATIALAPSFLSSYTTQTDDFTTAAGNLPASGSNPGATDPSVTTLGSALTAFGLPLDGGATSNTGQLASYISAFSGIYSAKAADLSTLAGIQDSLNAITAAGTDLSTTLPLLSAYLVQASTNYTDARPCLISLLARLQHINATVIVLPSSLESAAAELQSVEGTLDAVLLNGITNAAGLASQINAATSSISTTPFPPATLTALSGSQTQLNSITDPDASGGVNQYFGQLQTLTSSASSNMDNCNTAYGTYQGSGATGDYDTLVSTCQTASSSMIPVQTLLGNAGGASSVASGISALSTALASLPSQATVTSSLNSVNSSLSAVPDLTSYIASLTPAVTAYAALGPTVITDMQTQITSINSTITSSIADARSEVANNLGPVQSEINTLHNQTIDRVTGYQNQYQPTVAHYDKIRQIVEYVYFALAMAVCLILAIAALTNCPFLAGFFTLVLLVLTLIYSIVAAVLFLIASIGNDACTNMESYIISEIPSLAGNDASMQSKVTALAGYYFNDQGGPVNAIVQTVAGVNLTGVFAQVNSTRDQAIASLTGSYTLQPKMKAIVDGFVDLSNVAVANITAAEGLASYDNIHPFYIQVKTYVCCSGVNMLGNLWAAMFSTCALSIVLLLFMFIYIRDLDRLPPKGCCGCSRRSAAEFNDSRKPSARDLDMAERLGSGTTPTGPAGLVEDSTRGAPSVQGSAGSRGSLLAPRSAKQAGHKHKDAAYPVHASTPSAPPAQVVQRQEYMR</sequence>
<dbReference type="InterPro" id="IPR006990">
    <property type="entry name" value="Tweety"/>
</dbReference>
<dbReference type="PANTHER" id="PTHR12424:SF8">
    <property type="entry name" value="PROTEIN TWEETY"/>
    <property type="match status" value="1"/>
</dbReference>
<evidence type="ECO:0000256" key="9">
    <source>
        <dbReference type="ARBA" id="ARBA00023173"/>
    </source>
</evidence>
<name>A0ABP1FSK3_9CHLO</name>
<evidence type="ECO:0000256" key="5">
    <source>
        <dbReference type="ARBA" id="ARBA00022692"/>
    </source>
</evidence>
<reference evidence="15 16" key="1">
    <citation type="submission" date="2024-06" db="EMBL/GenBank/DDBJ databases">
        <authorList>
            <person name="Kraege A."/>
            <person name="Thomma B."/>
        </authorList>
    </citation>
    <scope>NUCLEOTIDE SEQUENCE [LARGE SCALE GENOMIC DNA]</scope>
</reference>
<keyword evidence="12" id="KW-0407">Ion channel</keyword>
<evidence type="ECO:0000256" key="4">
    <source>
        <dbReference type="ARBA" id="ARBA00022475"/>
    </source>
</evidence>
<comment type="similarity">
    <text evidence="2">Belongs to the tweety family.</text>
</comment>
<keyword evidence="11" id="KW-0868">Chloride</keyword>
<evidence type="ECO:0000256" key="3">
    <source>
        <dbReference type="ARBA" id="ARBA00022448"/>
    </source>
</evidence>
<evidence type="ECO:0000256" key="8">
    <source>
        <dbReference type="ARBA" id="ARBA00023136"/>
    </source>
</evidence>
<evidence type="ECO:0000256" key="10">
    <source>
        <dbReference type="ARBA" id="ARBA00023180"/>
    </source>
</evidence>
<evidence type="ECO:0000256" key="6">
    <source>
        <dbReference type="ARBA" id="ARBA00022989"/>
    </source>
</evidence>
<evidence type="ECO:0000313" key="15">
    <source>
        <dbReference type="EMBL" id="CAL5222903.1"/>
    </source>
</evidence>
<evidence type="ECO:0000256" key="1">
    <source>
        <dbReference type="ARBA" id="ARBA00004651"/>
    </source>
</evidence>
<comment type="caution">
    <text evidence="15">The sequence shown here is derived from an EMBL/GenBank/DDBJ whole genome shotgun (WGS) entry which is preliminary data.</text>
</comment>
<proteinExistence type="inferred from homology"/>
<keyword evidence="5 14" id="KW-0812">Transmembrane</keyword>
<dbReference type="PANTHER" id="PTHR12424">
    <property type="entry name" value="TWEETY-RELATED"/>
    <property type="match status" value="1"/>
</dbReference>
<gene>
    <name evidence="15" type="primary">g5332</name>
    <name evidence="15" type="ORF">VP750_LOCUS4562</name>
</gene>
<evidence type="ECO:0000256" key="11">
    <source>
        <dbReference type="ARBA" id="ARBA00023214"/>
    </source>
</evidence>
<feature type="non-terminal residue" evidence="15">
    <location>
        <position position="1015"/>
    </location>
</feature>
<keyword evidence="16" id="KW-1185">Reference proteome</keyword>
<evidence type="ECO:0000256" key="14">
    <source>
        <dbReference type="SAM" id="Phobius"/>
    </source>
</evidence>
<evidence type="ECO:0000256" key="2">
    <source>
        <dbReference type="ARBA" id="ARBA00009849"/>
    </source>
</evidence>
<feature type="region of interest" description="Disordered" evidence="13">
    <location>
        <begin position="940"/>
        <end position="1015"/>
    </location>
</feature>
<keyword evidence="4" id="KW-1003">Cell membrane</keyword>
<keyword evidence="7" id="KW-0406">Ion transport</keyword>
<organism evidence="15 16">
    <name type="scientific">Coccomyxa viridis</name>
    <dbReference type="NCBI Taxonomy" id="1274662"/>
    <lineage>
        <taxon>Eukaryota</taxon>
        <taxon>Viridiplantae</taxon>
        <taxon>Chlorophyta</taxon>
        <taxon>core chlorophytes</taxon>
        <taxon>Trebouxiophyceae</taxon>
        <taxon>Trebouxiophyceae incertae sedis</taxon>
        <taxon>Coccomyxaceae</taxon>
        <taxon>Coccomyxa</taxon>
    </lineage>
</organism>
<keyword evidence="6 14" id="KW-1133">Transmembrane helix</keyword>
<evidence type="ECO:0000256" key="13">
    <source>
        <dbReference type="SAM" id="MobiDB-lite"/>
    </source>
</evidence>
<accession>A0ABP1FSK3</accession>
<feature type="transmembrane region" description="Helical" evidence="14">
    <location>
        <begin position="717"/>
        <end position="742"/>
    </location>
</feature>
<dbReference type="EMBL" id="CAXHTA020000007">
    <property type="protein sequence ID" value="CAL5222903.1"/>
    <property type="molecule type" value="Genomic_DNA"/>
</dbReference>
<evidence type="ECO:0000256" key="12">
    <source>
        <dbReference type="ARBA" id="ARBA00023303"/>
    </source>
</evidence>
<keyword evidence="9" id="KW-0869">Chloride channel</keyword>
<evidence type="ECO:0000256" key="7">
    <source>
        <dbReference type="ARBA" id="ARBA00023065"/>
    </source>
</evidence>